<evidence type="ECO:0000256" key="12">
    <source>
        <dbReference type="ARBA" id="ARBA00024631"/>
    </source>
</evidence>
<comment type="similarity">
    <text evidence="3">Belongs to the ATG2 family.</text>
</comment>
<comment type="catalytic activity">
    <reaction evidence="12">
        <text>a 1,2-diacyl-sn-glycero-3-phosphocholine(in) = a 1,2-diacyl-sn-glycero-3-phosphocholine(out)</text>
        <dbReference type="Rhea" id="RHEA:38571"/>
        <dbReference type="ChEBI" id="CHEBI:57643"/>
    </reaction>
</comment>
<dbReference type="GO" id="GO:0061723">
    <property type="term" value="P:glycophagy"/>
    <property type="evidence" value="ECO:0007669"/>
    <property type="project" value="TreeGrafter"/>
</dbReference>
<dbReference type="GO" id="GO:0032266">
    <property type="term" value="F:phosphatidylinositol-3-phosphate binding"/>
    <property type="evidence" value="ECO:0007669"/>
    <property type="project" value="TreeGrafter"/>
</dbReference>
<feature type="region of interest" description="Disordered" evidence="13">
    <location>
        <begin position="411"/>
        <end position="431"/>
    </location>
</feature>
<feature type="region of interest" description="Disordered" evidence="13">
    <location>
        <begin position="148"/>
        <end position="175"/>
    </location>
</feature>
<dbReference type="GO" id="GO:0034045">
    <property type="term" value="C:phagophore assembly site membrane"/>
    <property type="evidence" value="ECO:0007669"/>
    <property type="project" value="UniProtKB-SubCell"/>
</dbReference>
<evidence type="ECO:0000256" key="8">
    <source>
        <dbReference type="ARBA" id="ARBA00023055"/>
    </source>
</evidence>
<proteinExistence type="inferred from homology"/>
<comment type="catalytic activity">
    <reaction evidence="10">
        <text>a 1,2-diacyl-sn-glycero-3-phospho-L-serine(in) = a 1,2-diacyl-sn-glycero-3-phospho-L-serine(out)</text>
        <dbReference type="Rhea" id="RHEA:38663"/>
        <dbReference type="ChEBI" id="CHEBI:57262"/>
    </reaction>
</comment>
<keyword evidence="8" id="KW-0445">Lipid transport</keyword>
<protein>
    <recommendedName>
        <fullName evidence="4">Autophagy-related protein 2</fullName>
    </recommendedName>
</protein>
<feature type="region of interest" description="Disordered" evidence="13">
    <location>
        <begin position="298"/>
        <end position="317"/>
    </location>
</feature>
<evidence type="ECO:0000256" key="1">
    <source>
        <dbReference type="ARBA" id="ARBA00004406"/>
    </source>
</evidence>
<dbReference type="EMBL" id="GL996515">
    <property type="protein sequence ID" value="EGV64688.1"/>
    <property type="molecule type" value="Genomic_DNA"/>
</dbReference>
<evidence type="ECO:0000256" key="3">
    <source>
        <dbReference type="ARBA" id="ARBA00009714"/>
    </source>
</evidence>
<evidence type="ECO:0000256" key="2">
    <source>
        <dbReference type="ARBA" id="ARBA00004623"/>
    </source>
</evidence>
<name>G3B2J0_CANTC</name>
<feature type="compositionally biased region" description="Basic and acidic residues" evidence="13">
    <location>
        <begin position="304"/>
        <end position="317"/>
    </location>
</feature>
<dbReference type="OrthoDB" id="18982at2759"/>
<dbReference type="Pfam" id="PF13329">
    <property type="entry name" value="ATG2_CAD"/>
    <property type="match status" value="2"/>
</dbReference>
<dbReference type="GO" id="GO:0034727">
    <property type="term" value="P:piecemeal microautophagy of the nucleus"/>
    <property type="evidence" value="ECO:0007669"/>
    <property type="project" value="TreeGrafter"/>
</dbReference>
<organism evidence="15">
    <name type="scientific">Candida tenuis (strain ATCC 10573 / BCRC 21748 / CBS 615 / JCM 9827 / NBRC 10315 / NRRL Y-1498 / VKM Y-70)</name>
    <name type="common">Yeast</name>
    <name type="synonym">Yamadazyma tenuis</name>
    <dbReference type="NCBI Taxonomy" id="590646"/>
    <lineage>
        <taxon>Eukaryota</taxon>
        <taxon>Fungi</taxon>
        <taxon>Dikarya</taxon>
        <taxon>Ascomycota</taxon>
        <taxon>Saccharomycotina</taxon>
        <taxon>Pichiomycetes</taxon>
        <taxon>Debaryomycetaceae</taxon>
        <taxon>Yamadazyma</taxon>
    </lineage>
</organism>
<evidence type="ECO:0000256" key="13">
    <source>
        <dbReference type="SAM" id="MobiDB-lite"/>
    </source>
</evidence>
<dbReference type="GO" id="GO:0061908">
    <property type="term" value="C:phagophore"/>
    <property type="evidence" value="ECO:0007669"/>
    <property type="project" value="TreeGrafter"/>
</dbReference>
<dbReference type="GO" id="GO:0000422">
    <property type="term" value="P:autophagy of mitochondrion"/>
    <property type="evidence" value="ECO:0007669"/>
    <property type="project" value="TreeGrafter"/>
</dbReference>
<evidence type="ECO:0000313" key="15">
    <source>
        <dbReference type="Proteomes" id="UP000000707"/>
    </source>
</evidence>
<dbReference type="Proteomes" id="UP000000707">
    <property type="component" value="Unassembled WGS sequence"/>
</dbReference>
<keyword evidence="6" id="KW-0256">Endoplasmic reticulum</keyword>
<feature type="region of interest" description="Disordered" evidence="13">
    <location>
        <begin position="1590"/>
        <end position="1611"/>
    </location>
</feature>
<gene>
    <name evidence="14" type="ORF">CANTEDRAFT_120534</name>
</gene>
<evidence type="ECO:0000256" key="7">
    <source>
        <dbReference type="ARBA" id="ARBA00023006"/>
    </source>
</evidence>
<keyword evidence="7" id="KW-0072">Autophagy</keyword>
<evidence type="ECO:0000256" key="10">
    <source>
        <dbReference type="ARBA" id="ARBA00024479"/>
    </source>
</evidence>
<reference evidence="14 15" key="1">
    <citation type="journal article" date="2011" name="Proc. Natl. Acad. Sci. U.S.A.">
        <title>Comparative genomics of xylose-fermenting fungi for enhanced biofuel production.</title>
        <authorList>
            <person name="Wohlbach D.J."/>
            <person name="Kuo A."/>
            <person name="Sato T.K."/>
            <person name="Potts K.M."/>
            <person name="Salamov A.A."/>
            <person name="LaButti K.M."/>
            <person name="Sun H."/>
            <person name="Clum A."/>
            <person name="Pangilinan J.L."/>
            <person name="Lindquist E.A."/>
            <person name="Lucas S."/>
            <person name="Lapidus A."/>
            <person name="Jin M."/>
            <person name="Gunawan C."/>
            <person name="Balan V."/>
            <person name="Dale B.E."/>
            <person name="Jeffries T.W."/>
            <person name="Zinkel R."/>
            <person name="Barry K.W."/>
            <person name="Grigoriev I.V."/>
            <person name="Gasch A.P."/>
        </authorList>
    </citation>
    <scope>NUCLEOTIDE SEQUENCE [LARGE SCALE GENOMIC DNA]</scope>
    <source>
        <strain evidence="15">ATCC 10573 / BCRC 21748 / CBS 615 / JCM 9827 / NBRC 10315 / NRRL Y-1498 / VKM Y-70</strain>
    </source>
</reference>
<dbReference type="GO" id="GO:0006869">
    <property type="term" value="P:lipid transport"/>
    <property type="evidence" value="ECO:0007669"/>
    <property type="project" value="UniProtKB-KW"/>
</dbReference>
<dbReference type="GO" id="GO:0005789">
    <property type="term" value="C:endoplasmic reticulum membrane"/>
    <property type="evidence" value="ECO:0007669"/>
    <property type="project" value="UniProtKB-SubCell"/>
</dbReference>
<evidence type="ECO:0000256" key="4">
    <source>
        <dbReference type="ARBA" id="ARBA00018070"/>
    </source>
</evidence>
<dbReference type="GO" id="GO:0061709">
    <property type="term" value="P:reticulophagy"/>
    <property type="evidence" value="ECO:0007669"/>
    <property type="project" value="TreeGrafter"/>
</dbReference>
<dbReference type="HOGENOM" id="CLU_000626_3_0_1"/>
<keyword evidence="9" id="KW-0472">Membrane</keyword>
<comment type="subcellular location">
    <subcellularLocation>
        <location evidence="1">Endoplasmic reticulum membrane</location>
        <topology evidence="1">Peripheral membrane protein</topology>
    </subcellularLocation>
    <subcellularLocation>
        <location evidence="2">Preautophagosomal structure membrane</location>
        <topology evidence="2">Peripheral membrane protein</topology>
    </subcellularLocation>
</comment>
<evidence type="ECO:0000256" key="6">
    <source>
        <dbReference type="ARBA" id="ARBA00022824"/>
    </source>
</evidence>
<feature type="compositionally biased region" description="Acidic residues" evidence="13">
    <location>
        <begin position="1597"/>
        <end position="1611"/>
    </location>
</feature>
<comment type="catalytic activity">
    <reaction evidence="11">
        <text>a 1,2-diacyl-sn-glycero-3-phosphoethanolamine(in) = a 1,2-diacyl-sn-glycero-3-phosphoethanolamine(out)</text>
        <dbReference type="Rhea" id="RHEA:38895"/>
        <dbReference type="ChEBI" id="CHEBI:64612"/>
    </reaction>
</comment>
<keyword evidence="5" id="KW-0813">Transport</keyword>
<evidence type="ECO:0000313" key="14">
    <source>
        <dbReference type="EMBL" id="EGV64688.1"/>
    </source>
</evidence>
<evidence type="ECO:0000256" key="9">
    <source>
        <dbReference type="ARBA" id="ARBA00023136"/>
    </source>
</evidence>
<dbReference type="PANTHER" id="PTHR13190">
    <property type="entry name" value="AUTOPHAGY-RELATED 2, ISOFORM A"/>
    <property type="match status" value="1"/>
</dbReference>
<evidence type="ECO:0000256" key="11">
    <source>
        <dbReference type="ARBA" id="ARBA00024615"/>
    </source>
</evidence>
<dbReference type="STRING" id="590646.G3B2J0"/>
<feature type="compositionally biased region" description="Acidic residues" evidence="13">
    <location>
        <begin position="263"/>
        <end position="277"/>
    </location>
</feature>
<dbReference type="InterPro" id="IPR026849">
    <property type="entry name" value="ATG2"/>
</dbReference>
<dbReference type="GO" id="GO:0043495">
    <property type="term" value="F:protein-membrane adaptor activity"/>
    <property type="evidence" value="ECO:0007669"/>
    <property type="project" value="TreeGrafter"/>
</dbReference>
<sequence length="1714" mass="194341">MSPQWLPQNIQKRLLLYVLQQLSLFSEIDLPNLEEVSLNNIHLKDISIDPEKVGKLPGCNLRYGQLGSLELNGGVMGGVNIEVNNLDIVIAPNLDINEDITKSVQLSLAQSTADLAQTIMLNQSEVLQMGSLEDTIELQDPTCIQPDVAIDTSNSDSSKSSASSASSPTIPKPSALGGVMARAVDMALSRLQVSIKNVNIKLLSELTDIVIKVEEATLSTVSGTRTTHLKGVSVITLRPACSPGDCEASNNESKDSTSGTKEEDSDTSSDDDNDEIDSSLMDSMVFTHEEASSIYMSATSQSFKPDRTEATPTLCDKDPNKSDNVIMYMDSLDVEFEGLSSISNVFVEIEKLTLSCSPLVPTVLSVINGISRSLKLKIYQKRKSTTSTYQSNPRFPQYASQSDDINETYDKDFEDEDDKHNGPDSSTSGDQQQLFNRLHIGEIILSVTSALNLSGEFLSPNNNLYLSVQNFNIKQKHDTLIYGGLETFQIIKTTDGKAENVLEFEQSVSEDGEPPKADIRFEMFSKISSDFKINEFTALISKPGKVNLDSYSLGHISELVDSFQIINSHLTGLFANYENYKRLSNNDIKPNVKKNKIDNHLVLQTAHMTMHLDLSSDCRICVQILPIFVNSLNNEMKCQRVIVEHHRDGGVDKIASISNIFLSTKAQDFKTFISHNHLFSRDINVISSTNVRVSKINVDLSFTLLKHIILSFGTFNGNLKSIPKRYNLVSMNSGSVYNPKKLKKRVNVTTTSTKNTAEFNVTFEEANFSLNEINKQFGSLLGRAVNISLFEFNGEHNFVLKGVKLNRVSGDLNEKIFYNYEERSLTDISEPLVLGQLKKNGSTELKCQRFVIEFYAHWQKLFENPNEEIKDDLNTFTKDTTEELKKTDVRIQLKDCFFGVTPNTLICKSYLNASRVNCDLMLGGEQLYIKTTVRELSLLLIDDLKELRSVSINKKYRYSVNPLDFFLKRGFLNIGNIANLHIGITYNFNIEKLLEKSSNKNIYNKLSALDIKVNLDECILETCGDSFYTFIQLINDLKIPLVLKNEEKFKVNLEHEINLLEGIDELERPNPSKIDSSIEDQHTDNDKDFEIGIDNLSVDNNYFSKNKSSQKQTVDPVSISVNVGKANLYMYDGYDWKETRKVIKGVVKKVEKESSEAGEDHDSNDETVDDHLEIIQETLFQSIHVTLPKGIDPSQLTQNINKQVTENADDGNTDGTGYKNLKLKRSNRYKMLIELKSIDVIVNVFTLRSPDEEPIPVHKEYEVLNEIELVVDLVTIYDNLLNSTWNKYLSYMNSIGEKEIGKNMIKFNLTTIRDPVSLNFNESILRISILPLRLFIDQDTNEFLVRFFNFNDKRFKLEKLEEDIYVKKIEIRNDIKIKVDYKPKKLNLIGLKNGEFNELLNLIHINGLTINLNHIKLYGIKGGDQIFARLFEYWLPNIQQTQLVNLFNGVEIFKPFFSISESLKNVVLLPITDYHDLNNQKFLKKLNKNGKEFFKITSYELLKLGYRLTNGTQNLLEHGEEILGGTGSKLRNHKVRQRKTSAGDTHLKFDNADIISEDETEEEAGLLENSIRLNKNTKRLESRNIYHNPHTKKYSEIEEEADDTGDSSEEEIEETKLVSLYSNQPKNFKQGIQLSFNSINKNYNLTKDEFLKLIERINESETYEDSLKIILKKSPLLLLRPMIGTTEMISKTLIGLSNEISSTEHLESKDKYKE</sequence>
<dbReference type="eggNOG" id="KOG2993">
    <property type="taxonomic scope" value="Eukaryota"/>
</dbReference>
<keyword evidence="15" id="KW-1185">Reference proteome</keyword>
<evidence type="ECO:0000256" key="5">
    <source>
        <dbReference type="ARBA" id="ARBA00022448"/>
    </source>
</evidence>
<feature type="region of interest" description="Disordered" evidence="13">
    <location>
        <begin position="241"/>
        <end position="277"/>
    </location>
</feature>
<accession>G3B2J0</accession>
<feature type="compositionally biased region" description="Low complexity" evidence="13">
    <location>
        <begin position="149"/>
        <end position="175"/>
    </location>
</feature>
<dbReference type="PANTHER" id="PTHR13190:SF1">
    <property type="entry name" value="AUTOPHAGY-RELATED 2, ISOFORM A"/>
    <property type="match status" value="1"/>
</dbReference>
<dbReference type="GO" id="GO:0000045">
    <property type="term" value="P:autophagosome assembly"/>
    <property type="evidence" value="ECO:0007669"/>
    <property type="project" value="TreeGrafter"/>
</dbReference>